<keyword evidence="8" id="KW-0378">Hydrolase</keyword>
<evidence type="ECO:0000256" key="7">
    <source>
        <dbReference type="ARBA" id="ARBA00022741"/>
    </source>
</evidence>
<dbReference type="NCBIfam" id="TIGR01241">
    <property type="entry name" value="FtsH_fam"/>
    <property type="match status" value="1"/>
</dbReference>
<dbReference type="AlphaFoldDB" id="A0A9D1MLJ8"/>
<evidence type="ECO:0000256" key="13">
    <source>
        <dbReference type="ARBA" id="ARBA00023136"/>
    </source>
</evidence>
<feature type="region of interest" description="Disordered" evidence="15">
    <location>
        <begin position="405"/>
        <end position="480"/>
    </location>
</feature>
<dbReference type="SUPFAM" id="SSF52540">
    <property type="entry name" value="P-loop containing nucleoside triphosphate hydrolases"/>
    <property type="match status" value="1"/>
</dbReference>
<dbReference type="GO" id="GO:0005886">
    <property type="term" value="C:plasma membrane"/>
    <property type="evidence" value="ECO:0007669"/>
    <property type="project" value="TreeGrafter"/>
</dbReference>
<dbReference type="PROSITE" id="PS00674">
    <property type="entry name" value="AAA"/>
    <property type="match status" value="1"/>
</dbReference>
<evidence type="ECO:0000256" key="1">
    <source>
        <dbReference type="ARBA" id="ARBA00001947"/>
    </source>
</evidence>
<evidence type="ECO:0000256" key="15">
    <source>
        <dbReference type="SAM" id="MobiDB-lite"/>
    </source>
</evidence>
<keyword evidence="6" id="KW-0479">Metal-binding</keyword>
<dbReference type="FunFam" id="1.20.58.760:FF:000001">
    <property type="entry name" value="ATP-dependent zinc metalloprotease FtsH"/>
    <property type="match status" value="1"/>
</dbReference>
<keyword evidence="5" id="KW-0812">Transmembrane</keyword>
<dbReference type="InterPro" id="IPR041569">
    <property type="entry name" value="AAA_lid_3"/>
</dbReference>
<evidence type="ECO:0000313" key="19">
    <source>
        <dbReference type="EMBL" id="HIU62516.1"/>
    </source>
</evidence>
<evidence type="ECO:0000256" key="12">
    <source>
        <dbReference type="ARBA" id="ARBA00023049"/>
    </source>
</evidence>
<keyword evidence="13" id="KW-0472">Membrane</keyword>
<dbReference type="SUPFAM" id="SSF140990">
    <property type="entry name" value="FtsH protease domain-like"/>
    <property type="match status" value="1"/>
</dbReference>
<evidence type="ECO:0000256" key="4">
    <source>
        <dbReference type="ARBA" id="ARBA00022670"/>
    </source>
</evidence>
<feature type="non-terminal residue" evidence="19">
    <location>
        <position position="1"/>
    </location>
</feature>
<evidence type="ECO:0000256" key="10">
    <source>
        <dbReference type="ARBA" id="ARBA00022840"/>
    </source>
</evidence>
<evidence type="ECO:0000256" key="9">
    <source>
        <dbReference type="ARBA" id="ARBA00022833"/>
    </source>
</evidence>
<comment type="subcellular location">
    <subcellularLocation>
        <location evidence="2">Membrane</location>
    </subcellularLocation>
</comment>
<keyword evidence="10 14" id="KW-0067">ATP-binding</keyword>
<dbReference type="Gene3D" id="1.10.8.60">
    <property type="match status" value="1"/>
</dbReference>
<evidence type="ECO:0000256" key="5">
    <source>
        <dbReference type="ARBA" id="ARBA00022692"/>
    </source>
</evidence>
<dbReference type="Pfam" id="PF01434">
    <property type="entry name" value="Peptidase_M41"/>
    <property type="match status" value="1"/>
</dbReference>
<dbReference type="Proteomes" id="UP000824145">
    <property type="component" value="Unassembled WGS sequence"/>
</dbReference>
<dbReference type="GO" id="GO:0004222">
    <property type="term" value="F:metalloendopeptidase activity"/>
    <property type="evidence" value="ECO:0007669"/>
    <property type="project" value="InterPro"/>
</dbReference>
<feature type="domain" description="Peptidase M41" evidence="17">
    <location>
        <begin position="196"/>
        <end position="383"/>
    </location>
</feature>
<evidence type="ECO:0000256" key="2">
    <source>
        <dbReference type="ARBA" id="ARBA00004370"/>
    </source>
</evidence>
<dbReference type="PANTHER" id="PTHR23076">
    <property type="entry name" value="METALLOPROTEASE M41 FTSH"/>
    <property type="match status" value="1"/>
</dbReference>
<dbReference type="GO" id="GO:0006508">
    <property type="term" value="P:proteolysis"/>
    <property type="evidence" value="ECO:0007669"/>
    <property type="project" value="UniProtKB-KW"/>
</dbReference>
<name>A0A9D1MLJ8_9FIRM</name>
<feature type="compositionally biased region" description="Basic and acidic residues" evidence="15">
    <location>
        <begin position="438"/>
        <end position="449"/>
    </location>
</feature>
<dbReference type="Pfam" id="PF00004">
    <property type="entry name" value="AAA"/>
    <property type="match status" value="1"/>
</dbReference>
<feature type="compositionally biased region" description="Basic and acidic residues" evidence="15">
    <location>
        <begin position="465"/>
        <end position="480"/>
    </location>
</feature>
<dbReference type="InterPro" id="IPR003960">
    <property type="entry name" value="ATPase_AAA_CS"/>
</dbReference>
<feature type="domain" description="AAA ATPase AAA+ lid" evidence="18">
    <location>
        <begin position="138"/>
        <end position="181"/>
    </location>
</feature>
<comment type="caution">
    <text evidence="19">The sequence shown here is derived from an EMBL/GenBank/DDBJ whole genome shotgun (WGS) entry which is preliminary data.</text>
</comment>
<evidence type="ECO:0000256" key="6">
    <source>
        <dbReference type="ARBA" id="ARBA00022723"/>
    </source>
</evidence>
<reference evidence="19" key="2">
    <citation type="journal article" date="2021" name="PeerJ">
        <title>Extensive microbial diversity within the chicken gut microbiome revealed by metagenomics and culture.</title>
        <authorList>
            <person name="Gilroy R."/>
            <person name="Ravi A."/>
            <person name="Getino M."/>
            <person name="Pursley I."/>
            <person name="Horton D.L."/>
            <person name="Alikhan N.F."/>
            <person name="Baker D."/>
            <person name="Gharbi K."/>
            <person name="Hall N."/>
            <person name="Watson M."/>
            <person name="Adriaenssens E.M."/>
            <person name="Foster-Nyarko E."/>
            <person name="Jarju S."/>
            <person name="Secka A."/>
            <person name="Antonio M."/>
            <person name="Oren A."/>
            <person name="Chaudhuri R.R."/>
            <person name="La Ragione R."/>
            <person name="Hildebrand F."/>
            <person name="Pallen M.J."/>
        </authorList>
    </citation>
    <scope>NUCLEOTIDE SEQUENCE</scope>
    <source>
        <strain evidence="19">9366</strain>
    </source>
</reference>
<sequence length="480" mass="52370">AGEAGVPFFSISGSDFVEMFVGTGAARVRDLFDQAKRNMPCIVFIDEIDAVGRQRGAGLGGGHDEREQTLNQLLVQMDGFEKNEGIIVMAATNRADILDPALLRPGRFDRQIYVSLPDVKGREAIFKVHSRNKPLAPDVSFKILARMTSGFSGADIENLLNEAAILAARAGRKVIVMVDLLEGINKVIAGPQKKSRVVTETDKRITAYHESGHAIVAKLLPGCDEVQEVSIIPRGMAAGYTLTRPETDDSHVTRSKLHDTIAMMLGGRAAEEIVIHDISTGASNDIQRATQIARSMVTEWGMSEAIGNIYLGGDKEVFLGKDFGATHTYSEELGGVIDVEIRKIIDGAYERALAILRENRVILDNMVKVLYAKQTIYTDEVNMLFDGKSAEEVIADIDARANRRDAQYGAAKPESAMRGVNIVPEPKKETSETPVEETSEKPAKEKSETPAEQASETPAETSETPAEKSETPQKSKDKKE</sequence>
<feature type="domain" description="ATPase AAA-type core" evidence="16">
    <location>
        <begin position="1"/>
        <end position="115"/>
    </location>
</feature>
<evidence type="ECO:0000259" key="17">
    <source>
        <dbReference type="Pfam" id="PF01434"/>
    </source>
</evidence>
<keyword evidence="9" id="KW-0862">Zinc</keyword>
<accession>A0A9D1MLJ8</accession>
<dbReference type="Gene3D" id="3.40.50.300">
    <property type="entry name" value="P-loop containing nucleotide triphosphate hydrolases"/>
    <property type="match status" value="1"/>
</dbReference>
<evidence type="ECO:0000256" key="3">
    <source>
        <dbReference type="ARBA" id="ARBA00010044"/>
    </source>
</evidence>
<dbReference type="GO" id="GO:0004176">
    <property type="term" value="F:ATP-dependent peptidase activity"/>
    <property type="evidence" value="ECO:0007669"/>
    <property type="project" value="InterPro"/>
</dbReference>
<evidence type="ECO:0000256" key="11">
    <source>
        <dbReference type="ARBA" id="ARBA00022989"/>
    </source>
</evidence>
<dbReference type="Gene3D" id="1.20.58.760">
    <property type="entry name" value="Peptidase M41"/>
    <property type="match status" value="1"/>
</dbReference>
<dbReference type="GO" id="GO:0016887">
    <property type="term" value="F:ATP hydrolysis activity"/>
    <property type="evidence" value="ECO:0007669"/>
    <property type="project" value="InterPro"/>
</dbReference>
<dbReference type="GO" id="GO:0005524">
    <property type="term" value="F:ATP binding"/>
    <property type="evidence" value="ECO:0007669"/>
    <property type="project" value="UniProtKB-KW"/>
</dbReference>
<dbReference type="Pfam" id="PF17862">
    <property type="entry name" value="AAA_lid_3"/>
    <property type="match status" value="1"/>
</dbReference>
<protein>
    <submittedName>
        <fullName evidence="19">ATP-dependent zinc metalloprotease FtsH</fullName>
    </submittedName>
</protein>
<keyword evidence="4" id="KW-0645">Protease</keyword>
<dbReference type="GO" id="GO:0046872">
    <property type="term" value="F:metal ion binding"/>
    <property type="evidence" value="ECO:0007669"/>
    <property type="project" value="UniProtKB-KW"/>
</dbReference>
<dbReference type="InterPro" id="IPR005936">
    <property type="entry name" value="FtsH"/>
</dbReference>
<evidence type="ECO:0000313" key="20">
    <source>
        <dbReference type="Proteomes" id="UP000824145"/>
    </source>
</evidence>
<keyword evidence="7 14" id="KW-0547">Nucleotide-binding</keyword>
<dbReference type="InterPro" id="IPR003959">
    <property type="entry name" value="ATPase_AAA_core"/>
</dbReference>
<comment type="cofactor">
    <cofactor evidence="1">
        <name>Zn(2+)</name>
        <dbReference type="ChEBI" id="CHEBI:29105"/>
    </cofactor>
</comment>
<keyword evidence="11" id="KW-1133">Transmembrane helix</keyword>
<evidence type="ECO:0000259" key="18">
    <source>
        <dbReference type="Pfam" id="PF17862"/>
    </source>
</evidence>
<organism evidence="19 20">
    <name type="scientific">Candidatus Caccalectryoclostridium excrementigallinarum</name>
    <dbReference type="NCBI Taxonomy" id="2840710"/>
    <lineage>
        <taxon>Bacteria</taxon>
        <taxon>Bacillati</taxon>
        <taxon>Bacillota</taxon>
        <taxon>Clostridia</taxon>
        <taxon>Christensenellales</taxon>
        <taxon>Christensenellaceae</taxon>
        <taxon>Christensenellaceae incertae sedis</taxon>
        <taxon>Candidatus Caccalectryoclostridium</taxon>
    </lineage>
</organism>
<dbReference type="InterPro" id="IPR037219">
    <property type="entry name" value="Peptidase_M41-like"/>
</dbReference>
<evidence type="ECO:0000256" key="14">
    <source>
        <dbReference type="RuleBase" id="RU003651"/>
    </source>
</evidence>
<dbReference type="InterPro" id="IPR000642">
    <property type="entry name" value="Peptidase_M41"/>
</dbReference>
<evidence type="ECO:0000256" key="8">
    <source>
        <dbReference type="ARBA" id="ARBA00022801"/>
    </source>
</evidence>
<reference evidence="19" key="1">
    <citation type="submission" date="2020-10" db="EMBL/GenBank/DDBJ databases">
        <authorList>
            <person name="Gilroy R."/>
        </authorList>
    </citation>
    <scope>NUCLEOTIDE SEQUENCE</scope>
    <source>
        <strain evidence="19">9366</strain>
    </source>
</reference>
<dbReference type="EMBL" id="DVNJ01000006">
    <property type="protein sequence ID" value="HIU62516.1"/>
    <property type="molecule type" value="Genomic_DNA"/>
</dbReference>
<comment type="similarity">
    <text evidence="14">Belongs to the AAA ATPase family.</text>
</comment>
<dbReference type="GO" id="GO:0030163">
    <property type="term" value="P:protein catabolic process"/>
    <property type="evidence" value="ECO:0007669"/>
    <property type="project" value="TreeGrafter"/>
</dbReference>
<keyword evidence="12 19" id="KW-0482">Metalloprotease</keyword>
<dbReference type="FunFam" id="1.10.8.60:FF:000001">
    <property type="entry name" value="ATP-dependent zinc metalloprotease FtsH"/>
    <property type="match status" value="1"/>
</dbReference>
<comment type="similarity">
    <text evidence="3">In the C-terminal section; belongs to the peptidase M41 family.</text>
</comment>
<gene>
    <name evidence="19" type="primary">ftsH</name>
    <name evidence="19" type="ORF">IAB07_01940</name>
</gene>
<feature type="compositionally biased region" description="Low complexity" evidence="15">
    <location>
        <begin position="450"/>
        <end position="464"/>
    </location>
</feature>
<proteinExistence type="inferred from homology"/>
<dbReference type="PANTHER" id="PTHR23076:SF97">
    <property type="entry name" value="ATP-DEPENDENT ZINC METALLOPROTEASE YME1L1"/>
    <property type="match status" value="1"/>
</dbReference>
<evidence type="ECO:0000259" key="16">
    <source>
        <dbReference type="Pfam" id="PF00004"/>
    </source>
</evidence>
<dbReference type="InterPro" id="IPR027417">
    <property type="entry name" value="P-loop_NTPase"/>
</dbReference>